<sequence>MTSYLGELLTSVDNSNTLDNAKALLQTIGWSLVAGLLFFVIFMVMITSEILLYLFGRVFPNTRFFFKQTSHIYKKACPPQEYRYKRLEN</sequence>
<keyword evidence="1" id="KW-0812">Transmembrane</keyword>
<name>F4PNY7_CACFS</name>
<protein>
    <recommendedName>
        <fullName evidence="4">Transmembrane protein</fullName>
    </recommendedName>
</protein>
<evidence type="ECO:0008006" key="4">
    <source>
        <dbReference type="Google" id="ProtNLM"/>
    </source>
</evidence>
<keyword evidence="1" id="KW-1133">Transmembrane helix</keyword>
<reference evidence="3" key="1">
    <citation type="journal article" date="2011" name="Genome Res.">
        <title>Phylogeny-wide analysis of social amoeba genomes highlights ancient origins for complex intercellular communication.</title>
        <authorList>
            <person name="Heidel A.J."/>
            <person name="Lawal H.M."/>
            <person name="Felder M."/>
            <person name="Schilde C."/>
            <person name="Helps N.R."/>
            <person name="Tunggal B."/>
            <person name="Rivero F."/>
            <person name="John U."/>
            <person name="Schleicher M."/>
            <person name="Eichinger L."/>
            <person name="Platzer M."/>
            <person name="Noegel A.A."/>
            <person name="Schaap P."/>
            <person name="Gloeckner G."/>
        </authorList>
    </citation>
    <scope>NUCLEOTIDE SEQUENCE [LARGE SCALE GENOMIC DNA]</scope>
    <source>
        <strain evidence="3">SH3</strain>
    </source>
</reference>
<evidence type="ECO:0000256" key="1">
    <source>
        <dbReference type="SAM" id="Phobius"/>
    </source>
</evidence>
<keyword evidence="3" id="KW-1185">Reference proteome</keyword>
<evidence type="ECO:0000313" key="2">
    <source>
        <dbReference type="EMBL" id="EGG22666.1"/>
    </source>
</evidence>
<accession>F4PNY7</accession>
<dbReference type="RefSeq" id="XP_004360517.1">
    <property type="nucleotide sequence ID" value="XM_004360460.1"/>
</dbReference>
<keyword evidence="1" id="KW-0472">Membrane</keyword>
<dbReference type="AlphaFoldDB" id="F4PNY7"/>
<evidence type="ECO:0000313" key="3">
    <source>
        <dbReference type="Proteomes" id="UP000007797"/>
    </source>
</evidence>
<dbReference type="Proteomes" id="UP000007797">
    <property type="component" value="Unassembled WGS sequence"/>
</dbReference>
<dbReference type="KEGG" id="dfa:DFA_04796"/>
<gene>
    <name evidence="2" type="ORF">DFA_04796</name>
</gene>
<proteinExistence type="predicted"/>
<dbReference type="EMBL" id="GL883009">
    <property type="protein sequence ID" value="EGG22666.1"/>
    <property type="molecule type" value="Genomic_DNA"/>
</dbReference>
<dbReference type="GeneID" id="14874427"/>
<organism evidence="2 3">
    <name type="scientific">Cavenderia fasciculata</name>
    <name type="common">Slime mold</name>
    <name type="synonym">Dictyostelium fasciculatum</name>
    <dbReference type="NCBI Taxonomy" id="261658"/>
    <lineage>
        <taxon>Eukaryota</taxon>
        <taxon>Amoebozoa</taxon>
        <taxon>Evosea</taxon>
        <taxon>Eumycetozoa</taxon>
        <taxon>Dictyostelia</taxon>
        <taxon>Acytosteliales</taxon>
        <taxon>Cavenderiaceae</taxon>
        <taxon>Cavenderia</taxon>
    </lineage>
</organism>
<feature type="transmembrane region" description="Helical" evidence="1">
    <location>
        <begin position="28"/>
        <end position="55"/>
    </location>
</feature>